<comment type="caution">
    <text evidence="1">The sequence shown here is derived from an EMBL/GenBank/DDBJ whole genome shotgun (WGS) entry which is preliminary data.</text>
</comment>
<evidence type="ECO:0000313" key="1">
    <source>
        <dbReference type="EMBL" id="KAK3016039.1"/>
    </source>
</evidence>
<evidence type="ECO:0000313" key="2">
    <source>
        <dbReference type="Proteomes" id="UP001188597"/>
    </source>
</evidence>
<proteinExistence type="predicted"/>
<dbReference type="SUPFAM" id="SSF140996">
    <property type="entry name" value="Hermes dimerisation domain"/>
    <property type="match status" value="1"/>
</dbReference>
<accession>A0AA88VYQ2</accession>
<protein>
    <submittedName>
        <fullName evidence="1">Uncharacterized protein</fullName>
    </submittedName>
</protein>
<dbReference type="SUPFAM" id="SSF53098">
    <property type="entry name" value="Ribonuclease H-like"/>
    <property type="match status" value="1"/>
</dbReference>
<dbReference type="InterPro" id="IPR052035">
    <property type="entry name" value="ZnF_BED_domain_contain"/>
</dbReference>
<reference evidence="1" key="1">
    <citation type="submission" date="2022-12" db="EMBL/GenBank/DDBJ databases">
        <title>Draft genome assemblies for two species of Escallonia (Escalloniales).</title>
        <authorList>
            <person name="Chanderbali A."/>
            <person name="Dervinis C."/>
            <person name="Anghel I."/>
            <person name="Soltis D."/>
            <person name="Soltis P."/>
            <person name="Zapata F."/>
        </authorList>
    </citation>
    <scope>NUCLEOTIDE SEQUENCE</scope>
    <source>
        <strain evidence="1">UCBG64.0493</strain>
        <tissue evidence="1">Leaf</tissue>
    </source>
</reference>
<keyword evidence="2" id="KW-1185">Reference proteome</keyword>
<dbReference type="Proteomes" id="UP001188597">
    <property type="component" value="Unassembled WGS sequence"/>
</dbReference>
<dbReference type="AlphaFoldDB" id="A0AA88VYQ2"/>
<dbReference type="PANTHER" id="PTHR46481">
    <property type="entry name" value="ZINC FINGER BED DOMAIN-CONTAINING PROTEIN 4"/>
    <property type="match status" value="1"/>
</dbReference>
<sequence>MGKANTKPELGNYTFDQKFARKKLGSMIILHEYPLSIVDHMGFRRYSSALQPLFKVPTRNTIKNDIMKIYDHERVQTMKLLEEVRSRIAITTDLWTSGNQKKGFMAVTSHFIDEDFVLQSRLLRKKNRNPETEKRKKKREAGASGEEDLRGIRAVNWKGLKHEIPRASWIIGYLLSTWKLIPYLSFQMSDPLTALASHACHSSDELAQDSHKS</sequence>
<organism evidence="1 2">
    <name type="scientific">Escallonia herrerae</name>
    <dbReference type="NCBI Taxonomy" id="1293975"/>
    <lineage>
        <taxon>Eukaryota</taxon>
        <taxon>Viridiplantae</taxon>
        <taxon>Streptophyta</taxon>
        <taxon>Embryophyta</taxon>
        <taxon>Tracheophyta</taxon>
        <taxon>Spermatophyta</taxon>
        <taxon>Magnoliopsida</taxon>
        <taxon>eudicotyledons</taxon>
        <taxon>Gunneridae</taxon>
        <taxon>Pentapetalae</taxon>
        <taxon>asterids</taxon>
        <taxon>campanulids</taxon>
        <taxon>Escalloniales</taxon>
        <taxon>Escalloniaceae</taxon>
        <taxon>Escallonia</taxon>
    </lineage>
</organism>
<dbReference type="InterPro" id="IPR012337">
    <property type="entry name" value="RNaseH-like_sf"/>
</dbReference>
<dbReference type="PANTHER" id="PTHR46481:SF11">
    <property type="entry name" value="ZINC FINGER BED DOMAIN-CONTAINING PROTEIN RICESLEEPER 2-LIKE"/>
    <property type="match status" value="1"/>
</dbReference>
<dbReference type="EMBL" id="JAVXUP010001092">
    <property type="protein sequence ID" value="KAK3016039.1"/>
    <property type="molecule type" value="Genomic_DNA"/>
</dbReference>
<gene>
    <name evidence="1" type="ORF">RJ639_007682</name>
</gene>
<name>A0AA88VYQ2_9ASTE</name>